<protein>
    <submittedName>
        <fullName evidence="3">Penicillin-binding protein A</fullName>
    </submittedName>
</protein>
<dbReference type="PANTHER" id="PTHR30627:SF24">
    <property type="entry name" value="PENICILLIN-BINDING PROTEIN 4B"/>
    <property type="match status" value="1"/>
</dbReference>
<dbReference type="Gene3D" id="3.40.710.10">
    <property type="entry name" value="DD-peptidase/beta-lactamase superfamily"/>
    <property type="match status" value="1"/>
</dbReference>
<dbReference type="InterPro" id="IPR001460">
    <property type="entry name" value="PCN-bd_Tpept"/>
</dbReference>
<sequence>MERRIRLLGIFLMVLFLGLFVQLNRIQFLDASSLANAPGNSRNITTQFSQNRGAILTADGAVVADTVKSTDVYKYQRQYPNGPLYADISGYDSILYGKDGIEAYYNSYLTPHSVTPNSLSSLLNPTTAPDNVTLTISSKLQSVAASALGKLRGAVIAIDPSTGAILAMYSNPSYNPNLLSSHSGTTETKAWNSYIKDPSQPMLARAYRRRYPPGSTFKIVTSSAVYDHNPSLAVKSYPHVSSIALPDTTNRLHNYAYEVCGGQIGILLAVSCDTGFGQIGLDLGASSLASEAKSFGFNQTPPLDLYGVASATFPSAASFSTRLPTLAYSAIGQYDVAATPLEMALATAGIANHGVIMAPHLMSEITGPQANVVKKYQNHPWLVATSAATAAKVTSLMEGVVRFGTAGGIAIPGVAIAAKTGTAQLNLLASNQSSPNGNDNWMVAFAPANHPTIAVAVVVPAQPGMSSNSTGAQYAGPVVKAMLSAAVNTSSVVGG</sequence>
<dbReference type="GO" id="GO:0071555">
    <property type="term" value="P:cell wall organization"/>
    <property type="evidence" value="ECO:0007669"/>
    <property type="project" value="TreeGrafter"/>
</dbReference>
<evidence type="ECO:0000259" key="2">
    <source>
        <dbReference type="Pfam" id="PF21922"/>
    </source>
</evidence>
<dbReference type="InterPro" id="IPR054120">
    <property type="entry name" value="PBPA_dimer"/>
</dbReference>
<dbReference type="SUPFAM" id="SSF56601">
    <property type="entry name" value="beta-lactamase/transpeptidase-like"/>
    <property type="match status" value="1"/>
</dbReference>
<keyword evidence="4" id="KW-1185">Reference proteome</keyword>
<dbReference type="PATRIC" id="fig|1280514.3.peg.912"/>
<dbReference type="SUPFAM" id="SSF56519">
    <property type="entry name" value="Penicillin binding protein dimerisation domain"/>
    <property type="match status" value="1"/>
</dbReference>
<reference evidence="3 4" key="1">
    <citation type="submission" date="2015-01" db="EMBL/GenBank/DDBJ databases">
        <title>Draft genome of the acidophilic iron oxidizer Acidithrix ferrooxidans strain Py-F3.</title>
        <authorList>
            <person name="Poehlein A."/>
            <person name="Eisen S."/>
            <person name="Schloemann M."/>
            <person name="Johnson B.D."/>
            <person name="Daniel R."/>
            <person name="Muehling M."/>
        </authorList>
    </citation>
    <scope>NUCLEOTIDE SEQUENCE [LARGE SCALE GENOMIC DNA]</scope>
    <source>
        <strain evidence="3 4">Py-F3</strain>
    </source>
</reference>
<feature type="domain" description="Penicillin binding protein A dimerisation" evidence="2">
    <location>
        <begin position="52"/>
        <end position="112"/>
    </location>
</feature>
<dbReference type="Pfam" id="PF00905">
    <property type="entry name" value="Transpeptidase"/>
    <property type="match status" value="1"/>
</dbReference>
<name>A0A0D8HKK8_9ACTN</name>
<dbReference type="Pfam" id="PF21922">
    <property type="entry name" value="PBP_dimer_2"/>
    <property type="match status" value="1"/>
</dbReference>
<comment type="caution">
    <text evidence="3">The sequence shown here is derived from an EMBL/GenBank/DDBJ whole genome shotgun (WGS) entry which is preliminary data.</text>
</comment>
<evidence type="ECO:0000259" key="1">
    <source>
        <dbReference type="Pfam" id="PF00905"/>
    </source>
</evidence>
<gene>
    <name evidence="3" type="primary">pbpA</name>
    <name evidence="3" type="ORF">AXFE_06810</name>
</gene>
<feature type="domain" description="Penicillin-binding protein transpeptidase" evidence="1">
    <location>
        <begin position="153"/>
        <end position="483"/>
    </location>
</feature>
<dbReference type="STRING" id="1280514.AXFE_06810"/>
<dbReference type="GO" id="GO:0005886">
    <property type="term" value="C:plasma membrane"/>
    <property type="evidence" value="ECO:0007669"/>
    <property type="project" value="TreeGrafter"/>
</dbReference>
<dbReference type="InterPro" id="IPR036138">
    <property type="entry name" value="PBP_dimer_sf"/>
</dbReference>
<dbReference type="Proteomes" id="UP000032360">
    <property type="component" value="Unassembled WGS sequence"/>
</dbReference>
<evidence type="ECO:0000313" key="3">
    <source>
        <dbReference type="EMBL" id="KJF18453.1"/>
    </source>
</evidence>
<organism evidence="3 4">
    <name type="scientific">Acidithrix ferrooxidans</name>
    <dbReference type="NCBI Taxonomy" id="1280514"/>
    <lineage>
        <taxon>Bacteria</taxon>
        <taxon>Bacillati</taxon>
        <taxon>Actinomycetota</taxon>
        <taxon>Acidimicrobiia</taxon>
        <taxon>Acidimicrobiales</taxon>
        <taxon>Acidimicrobiaceae</taxon>
        <taxon>Acidithrix</taxon>
    </lineage>
</organism>
<dbReference type="InterPro" id="IPR050515">
    <property type="entry name" value="Beta-lactam/transpept"/>
</dbReference>
<dbReference type="EMBL" id="JXYS01000017">
    <property type="protein sequence ID" value="KJF18453.1"/>
    <property type="molecule type" value="Genomic_DNA"/>
</dbReference>
<dbReference type="GO" id="GO:0008658">
    <property type="term" value="F:penicillin binding"/>
    <property type="evidence" value="ECO:0007669"/>
    <property type="project" value="InterPro"/>
</dbReference>
<proteinExistence type="predicted"/>
<dbReference type="GO" id="GO:0071972">
    <property type="term" value="F:peptidoglycan L,D-transpeptidase activity"/>
    <property type="evidence" value="ECO:0007669"/>
    <property type="project" value="TreeGrafter"/>
</dbReference>
<accession>A0A0D8HKK8</accession>
<dbReference type="PANTHER" id="PTHR30627">
    <property type="entry name" value="PEPTIDOGLYCAN D,D-TRANSPEPTIDASE"/>
    <property type="match status" value="1"/>
</dbReference>
<dbReference type="Gene3D" id="3.90.1310.10">
    <property type="entry name" value="Penicillin-binding protein 2a (Domain 2)"/>
    <property type="match status" value="1"/>
</dbReference>
<dbReference type="AlphaFoldDB" id="A0A0D8HKK8"/>
<evidence type="ECO:0000313" key="4">
    <source>
        <dbReference type="Proteomes" id="UP000032360"/>
    </source>
</evidence>
<dbReference type="InterPro" id="IPR012338">
    <property type="entry name" value="Beta-lactam/transpept-like"/>
</dbReference>